<feature type="domain" description="Bacterial Ig" evidence="1">
    <location>
        <begin position="4"/>
        <end position="73"/>
    </location>
</feature>
<protein>
    <submittedName>
        <fullName evidence="2">Ig-like domain-containing protein</fullName>
    </submittedName>
</protein>
<name>A0ABU5CUP4_9BACI</name>
<accession>A0ABU5CUP4</accession>
<sequence length="128" mass="14548">MVDPVNSKSNQVTGITKPHTTVTVKDEVETNLGEAPVDEAGYFEVEIPVQAAGTKLKVIVSDKTGKVLDEVVVEVIEAPEIDVTVLKKLIDHAKTYEKRTIRMHPLPTYKMRLAMRKKWQRMRKHKKK</sequence>
<evidence type="ECO:0000313" key="3">
    <source>
        <dbReference type="Proteomes" id="UP001275315"/>
    </source>
</evidence>
<evidence type="ECO:0000259" key="1">
    <source>
        <dbReference type="Pfam" id="PF17936"/>
    </source>
</evidence>
<comment type="caution">
    <text evidence="2">The sequence shown here is derived from an EMBL/GenBank/DDBJ whole genome shotgun (WGS) entry which is preliminary data.</text>
</comment>
<dbReference type="EMBL" id="JAWDIQ010000003">
    <property type="protein sequence ID" value="MDY0410092.1"/>
    <property type="molecule type" value="Genomic_DNA"/>
</dbReference>
<dbReference type="Proteomes" id="UP001275315">
    <property type="component" value="Unassembled WGS sequence"/>
</dbReference>
<dbReference type="RefSeq" id="WP_320380953.1">
    <property type="nucleotide sequence ID" value="NZ_JAWDIQ010000003.1"/>
</dbReference>
<reference evidence="2 3" key="1">
    <citation type="submission" date="2023-10" db="EMBL/GenBank/DDBJ databases">
        <title>Virgibacillus soli CC-YMP-6 genome.</title>
        <authorList>
            <person name="Miliotis G."/>
            <person name="Sengupta P."/>
            <person name="Hameed A."/>
            <person name="Chuvochina M."/>
            <person name="Mcdonagh F."/>
            <person name="Simpson A.C."/>
            <person name="Singh N.K."/>
            <person name="Rekha P.D."/>
            <person name="Raman K."/>
            <person name="Hugenholtz P."/>
            <person name="Venkateswaran K."/>
        </authorList>
    </citation>
    <scope>NUCLEOTIDE SEQUENCE [LARGE SCALE GENOMIC DNA]</scope>
    <source>
        <strain evidence="2 3">CC-YMP-6</strain>
    </source>
</reference>
<dbReference type="InterPro" id="IPR013783">
    <property type="entry name" value="Ig-like_fold"/>
</dbReference>
<organism evidence="2 3">
    <name type="scientific">Paracerasibacillus soli</name>
    <dbReference type="NCBI Taxonomy" id="480284"/>
    <lineage>
        <taxon>Bacteria</taxon>
        <taxon>Bacillati</taxon>
        <taxon>Bacillota</taxon>
        <taxon>Bacilli</taxon>
        <taxon>Bacillales</taxon>
        <taxon>Bacillaceae</taxon>
        <taxon>Paracerasibacillus</taxon>
    </lineage>
</organism>
<proteinExistence type="predicted"/>
<dbReference type="Pfam" id="PF17936">
    <property type="entry name" value="Big_6"/>
    <property type="match status" value="1"/>
</dbReference>
<evidence type="ECO:0000313" key="2">
    <source>
        <dbReference type="EMBL" id="MDY0410092.1"/>
    </source>
</evidence>
<dbReference type="Gene3D" id="2.60.40.10">
    <property type="entry name" value="Immunoglobulins"/>
    <property type="match status" value="1"/>
</dbReference>
<keyword evidence="3" id="KW-1185">Reference proteome</keyword>
<dbReference type="InterPro" id="IPR041498">
    <property type="entry name" value="Big_6"/>
</dbReference>
<gene>
    <name evidence="2" type="ORF">RWD45_17955</name>
</gene>